<proteinExistence type="predicted"/>
<name>A0A4Q7D1X1_9PSED</name>
<comment type="caution">
    <text evidence="1">The sequence shown here is derived from an EMBL/GenBank/DDBJ whole genome shotgun (WGS) entry which is preliminary data.</text>
</comment>
<organism evidence="1 2">
    <name type="scientific">Pseudomonas orientalis</name>
    <dbReference type="NCBI Taxonomy" id="76758"/>
    <lineage>
        <taxon>Bacteria</taxon>
        <taxon>Pseudomonadati</taxon>
        <taxon>Pseudomonadota</taxon>
        <taxon>Gammaproteobacteria</taxon>
        <taxon>Pseudomonadales</taxon>
        <taxon>Pseudomonadaceae</taxon>
        <taxon>Pseudomonas</taxon>
    </lineage>
</organism>
<dbReference type="AlphaFoldDB" id="A0A4Q7D1X1"/>
<evidence type="ECO:0000313" key="1">
    <source>
        <dbReference type="EMBL" id="RZI30309.1"/>
    </source>
</evidence>
<reference evidence="1 2" key="1">
    <citation type="submission" date="2019-02" db="EMBL/GenBank/DDBJ databases">
        <title>Pseudomonas spp from wheat grain.</title>
        <authorList>
            <person name="Cho G.-S."/>
            <person name="Franz C.M.A.P."/>
        </authorList>
    </citation>
    <scope>NUCLEOTIDE SEQUENCE [LARGE SCALE GENOMIC DNA]</scope>
    <source>
        <strain evidence="1 2">133NRW</strain>
    </source>
</reference>
<sequence>MLAKNVNDDAVCLVIRVALRCFASKLAPAGYLPCGVIYLKFVLSQCLASSFRRWKYVQVLKKQLSSRIGNLRSKH</sequence>
<dbReference type="Proteomes" id="UP000293369">
    <property type="component" value="Unassembled WGS sequence"/>
</dbReference>
<protein>
    <submittedName>
        <fullName evidence="1">Uncharacterized protein</fullName>
    </submittedName>
</protein>
<gene>
    <name evidence="1" type="ORF">EUX57_18260</name>
</gene>
<evidence type="ECO:0000313" key="2">
    <source>
        <dbReference type="Proteomes" id="UP000293369"/>
    </source>
</evidence>
<dbReference type="EMBL" id="SGFE01000037">
    <property type="protein sequence ID" value="RZI30309.1"/>
    <property type="molecule type" value="Genomic_DNA"/>
</dbReference>
<accession>A0A4Q7D1X1</accession>